<protein>
    <recommendedName>
        <fullName evidence="11">PLAT domain-containing protein</fullName>
    </recommendedName>
</protein>
<feature type="transmembrane region" description="Helical" evidence="10">
    <location>
        <begin position="230"/>
        <end position="256"/>
    </location>
</feature>
<feature type="transmembrane region" description="Helical" evidence="10">
    <location>
        <begin position="758"/>
        <end position="775"/>
    </location>
</feature>
<comment type="caution">
    <text evidence="8">Lacks conserved residue(s) required for the propagation of feature annotation.</text>
</comment>
<feature type="transmembrane region" description="Helical" evidence="10">
    <location>
        <begin position="362"/>
        <end position="382"/>
    </location>
</feature>
<evidence type="ECO:0000256" key="4">
    <source>
        <dbReference type="ARBA" id="ARBA00022729"/>
    </source>
</evidence>
<feature type="domain" description="PLAT" evidence="11">
    <location>
        <begin position="27"/>
        <end position="146"/>
    </location>
</feature>
<dbReference type="Pfam" id="PF08016">
    <property type="entry name" value="PKD_channel"/>
    <property type="match status" value="1"/>
</dbReference>
<dbReference type="InterPro" id="IPR001024">
    <property type="entry name" value="PLAT/LH2_dom"/>
</dbReference>
<dbReference type="Proteomes" id="UP001217089">
    <property type="component" value="Unassembled WGS sequence"/>
</dbReference>
<feature type="compositionally biased region" description="Basic and acidic residues" evidence="9">
    <location>
        <begin position="338"/>
        <end position="348"/>
    </location>
</feature>
<evidence type="ECO:0000256" key="5">
    <source>
        <dbReference type="ARBA" id="ARBA00022989"/>
    </source>
</evidence>
<keyword evidence="5 10" id="KW-1133">Transmembrane helix</keyword>
<reference evidence="12 13" key="1">
    <citation type="submission" date="2022-12" db="EMBL/GenBank/DDBJ databases">
        <title>Chromosome-level genome of Tegillarca granosa.</title>
        <authorList>
            <person name="Kim J."/>
        </authorList>
    </citation>
    <scope>NUCLEOTIDE SEQUENCE [LARGE SCALE GENOMIC DNA]</scope>
    <source>
        <strain evidence="12">Teg-2019</strain>
        <tissue evidence="12">Adductor muscle</tissue>
    </source>
</reference>
<evidence type="ECO:0000313" key="13">
    <source>
        <dbReference type="Proteomes" id="UP001217089"/>
    </source>
</evidence>
<comment type="caution">
    <text evidence="12">The sequence shown here is derived from an EMBL/GenBank/DDBJ whole genome shotgun (WGS) entry which is preliminary data.</text>
</comment>
<accession>A0ABQ9FC96</accession>
<dbReference type="PRINTS" id="PR01433">
    <property type="entry name" value="POLYCYSTIN2"/>
</dbReference>
<sequence>MAVKVRKRLKLIWGATPLEDNLPSDNYHYQVTVYTGSKKNASTRSNVSVVLSGDECDSGVRRLYDGIRKEFPKGSIYNFILSVEIPLGQLSFLRIWHDNSGKGKLKSWYLDQVQVTDLQTGERFFFLCDRWLAVEEDDGMVDRIIPVAGLEDLAAFKQLFSSSAKKKLTSDHLWFSVFSRPTRSSFTRVQRISCCMSLLFMTMITNAMWFKTDDDPNQKTTTLKMGPFSFTLQQVFISFASTMIVFPVNFILITFFRRCRQKKNTIMQKNQQVPKKGKWKNVTNGSQLWGSAPKRTRWRKFKDSIEELINSHRRRRKYAGEDFDDVPEEEPAIPEPRIAGDPDGEKKIKEKRKKKPKTLPHWCIYIAWVCNITLSGFFTILYSMEWGKEKANEWLTTFLMSFFQSVIVVQPLKVMAIVAFIACILKKPDLDEEDGGEELNNVIMAHDEEMLKKTTTDIDEIALKRKQANEQFKPPDTAELEKARQTRLNELKMEAVFKELAAYITTVDQYWSWLDQKLLPSMYATHYPDGTRMRRWWNKRCIGDLQSRRVGIPRLRQLRVKDNSCKVNPYFRNVIHHCRDEYGWTDDDTKPYLPGWVKPPEENITALKKQFNPWVYQNSIKLRSAPYVGTITTYKGGGYAVLFEREINRTKKLLEGLKNQIWMDANTRGIFLEFTVYNPNVNLFGSMIMLVEFLHSGGATQRMEFKIFRLLSYVGGLGILVLIAEILYACFTLYFLVRFISKIKKEKLKYFKSFWNKLEFVLLVFSCAVIAMYAFKQILTSVTLKALKDSSKADYVNFQSMALYDECMVGCAHAWCS</sequence>
<dbReference type="InterPro" id="IPR013122">
    <property type="entry name" value="PKD1_2_channel"/>
</dbReference>
<evidence type="ECO:0000256" key="6">
    <source>
        <dbReference type="ARBA" id="ARBA00023136"/>
    </source>
</evidence>
<keyword evidence="4" id="KW-0732">Signal</keyword>
<dbReference type="SUPFAM" id="SSF49723">
    <property type="entry name" value="Lipase/lipooxygenase domain (PLAT/LH2 domain)"/>
    <property type="match status" value="1"/>
</dbReference>
<dbReference type="InterPro" id="IPR003915">
    <property type="entry name" value="PKD_2"/>
</dbReference>
<dbReference type="Pfam" id="PF01477">
    <property type="entry name" value="PLAT"/>
    <property type="match status" value="1"/>
</dbReference>
<keyword evidence="7" id="KW-0325">Glycoprotein</keyword>
<dbReference type="PANTHER" id="PTHR10877">
    <property type="entry name" value="POLYCYSTIN FAMILY MEMBER"/>
    <property type="match status" value="1"/>
</dbReference>
<dbReference type="InterPro" id="IPR036392">
    <property type="entry name" value="PLAT/LH2_dom_sf"/>
</dbReference>
<dbReference type="Pfam" id="PF20519">
    <property type="entry name" value="Polycystin_dom"/>
    <property type="match status" value="1"/>
</dbReference>
<evidence type="ECO:0000256" key="8">
    <source>
        <dbReference type="PROSITE-ProRule" id="PRU00152"/>
    </source>
</evidence>
<dbReference type="InterPro" id="IPR051223">
    <property type="entry name" value="Polycystin"/>
</dbReference>
<dbReference type="Gene3D" id="2.60.60.20">
    <property type="entry name" value="PLAT/LH2 domain"/>
    <property type="match status" value="1"/>
</dbReference>
<evidence type="ECO:0000256" key="2">
    <source>
        <dbReference type="ARBA" id="ARBA00007200"/>
    </source>
</evidence>
<organism evidence="12 13">
    <name type="scientific">Tegillarca granosa</name>
    <name type="common">Malaysian cockle</name>
    <name type="synonym">Anadara granosa</name>
    <dbReference type="NCBI Taxonomy" id="220873"/>
    <lineage>
        <taxon>Eukaryota</taxon>
        <taxon>Metazoa</taxon>
        <taxon>Spiralia</taxon>
        <taxon>Lophotrochozoa</taxon>
        <taxon>Mollusca</taxon>
        <taxon>Bivalvia</taxon>
        <taxon>Autobranchia</taxon>
        <taxon>Pteriomorphia</taxon>
        <taxon>Arcoida</taxon>
        <taxon>Arcoidea</taxon>
        <taxon>Arcidae</taxon>
        <taxon>Tegillarca</taxon>
    </lineage>
</organism>
<feature type="transmembrane region" description="Helical" evidence="10">
    <location>
        <begin position="710"/>
        <end position="737"/>
    </location>
</feature>
<dbReference type="PANTHER" id="PTHR10877:SF194">
    <property type="entry name" value="LOCATION OF VULVA DEFECTIVE 1"/>
    <property type="match status" value="1"/>
</dbReference>
<keyword evidence="6 10" id="KW-0472">Membrane</keyword>
<dbReference type="SMART" id="SM00308">
    <property type="entry name" value="LH2"/>
    <property type="match status" value="1"/>
</dbReference>
<evidence type="ECO:0000256" key="1">
    <source>
        <dbReference type="ARBA" id="ARBA00004141"/>
    </source>
</evidence>
<proteinExistence type="inferred from homology"/>
<feature type="transmembrane region" description="Helical" evidence="10">
    <location>
        <begin position="402"/>
        <end position="425"/>
    </location>
</feature>
<evidence type="ECO:0000256" key="9">
    <source>
        <dbReference type="SAM" id="MobiDB-lite"/>
    </source>
</evidence>
<keyword evidence="13" id="KW-1185">Reference proteome</keyword>
<evidence type="ECO:0000256" key="3">
    <source>
        <dbReference type="ARBA" id="ARBA00022692"/>
    </source>
</evidence>
<evidence type="ECO:0000313" key="12">
    <source>
        <dbReference type="EMBL" id="KAJ8314946.1"/>
    </source>
</evidence>
<comment type="similarity">
    <text evidence="2">Belongs to the polycystin family.</text>
</comment>
<gene>
    <name evidence="12" type="ORF">KUTeg_007096</name>
</gene>
<keyword evidence="3 10" id="KW-0812">Transmembrane</keyword>
<feature type="transmembrane region" description="Helical" evidence="10">
    <location>
        <begin position="189"/>
        <end position="210"/>
    </location>
</feature>
<dbReference type="PROSITE" id="PS50095">
    <property type="entry name" value="PLAT"/>
    <property type="match status" value="1"/>
</dbReference>
<dbReference type="EMBL" id="JARBDR010000337">
    <property type="protein sequence ID" value="KAJ8314946.1"/>
    <property type="molecule type" value="Genomic_DNA"/>
</dbReference>
<evidence type="ECO:0000259" key="11">
    <source>
        <dbReference type="PROSITE" id="PS50095"/>
    </source>
</evidence>
<feature type="region of interest" description="Disordered" evidence="9">
    <location>
        <begin position="325"/>
        <end position="352"/>
    </location>
</feature>
<evidence type="ECO:0000256" key="10">
    <source>
        <dbReference type="SAM" id="Phobius"/>
    </source>
</evidence>
<feature type="transmembrane region" description="Helical" evidence="10">
    <location>
        <begin position="670"/>
        <end position="690"/>
    </location>
</feature>
<dbReference type="InterPro" id="IPR046791">
    <property type="entry name" value="Polycystin_dom"/>
</dbReference>
<comment type="subcellular location">
    <subcellularLocation>
        <location evidence="1">Membrane</location>
        <topology evidence="1">Multi-pass membrane protein</topology>
    </subcellularLocation>
</comment>
<name>A0ABQ9FC96_TEGGR</name>
<evidence type="ECO:0000256" key="7">
    <source>
        <dbReference type="ARBA" id="ARBA00023180"/>
    </source>
</evidence>